<organism evidence="2 3">
    <name type="scientific">Bosea thiooxidans</name>
    <dbReference type="NCBI Taxonomy" id="53254"/>
    <lineage>
        <taxon>Bacteria</taxon>
        <taxon>Pseudomonadati</taxon>
        <taxon>Pseudomonadota</taxon>
        <taxon>Alphaproteobacteria</taxon>
        <taxon>Hyphomicrobiales</taxon>
        <taxon>Boseaceae</taxon>
        <taxon>Bosea</taxon>
    </lineage>
</organism>
<evidence type="ECO:0000256" key="1">
    <source>
        <dbReference type="SAM" id="Phobius"/>
    </source>
</evidence>
<dbReference type="GO" id="GO:0042910">
    <property type="term" value="F:xenobiotic transmembrane transporter activity"/>
    <property type="evidence" value="ECO:0007669"/>
    <property type="project" value="TreeGrafter"/>
</dbReference>
<dbReference type="Pfam" id="PF00873">
    <property type="entry name" value="ACR_tran"/>
    <property type="match status" value="1"/>
</dbReference>
<keyword evidence="1" id="KW-0812">Transmembrane</keyword>
<dbReference type="EMBL" id="LMAR01000001">
    <property type="protein sequence ID" value="KQK32267.1"/>
    <property type="molecule type" value="Genomic_DNA"/>
</dbReference>
<dbReference type="PANTHER" id="PTHR32063">
    <property type="match status" value="1"/>
</dbReference>
<keyword evidence="1" id="KW-0472">Membrane</keyword>
<comment type="caution">
    <text evidence="2">The sequence shown here is derived from an EMBL/GenBank/DDBJ whole genome shotgun (WGS) entry which is preliminary data.</text>
</comment>
<feature type="transmembrane region" description="Helical" evidence="1">
    <location>
        <begin position="432"/>
        <end position="458"/>
    </location>
</feature>
<dbReference type="SUPFAM" id="SSF82866">
    <property type="entry name" value="Multidrug efflux transporter AcrB transmembrane domain"/>
    <property type="match status" value="2"/>
</dbReference>
<dbReference type="InterPro" id="IPR001036">
    <property type="entry name" value="Acrflvin-R"/>
</dbReference>
<proteinExistence type="predicted"/>
<keyword evidence="1" id="KW-1133">Transmembrane helix</keyword>
<dbReference type="Gene3D" id="3.30.2090.10">
    <property type="entry name" value="Multidrug efflux transporter AcrB TolC docking domain, DN and DC subdomains"/>
    <property type="match status" value="2"/>
</dbReference>
<name>A0A0Q3KR45_9HYPH</name>
<feature type="transmembrane region" description="Helical" evidence="1">
    <location>
        <begin position="531"/>
        <end position="547"/>
    </location>
</feature>
<feature type="transmembrane region" description="Helical" evidence="1">
    <location>
        <begin position="464"/>
        <end position="487"/>
    </location>
</feature>
<sequence length="1039" mass="111156">MNISSFCIKHPVATILMSVSLVLAGLFAWRFLPVAALPRAEFPVINVSAQLPGASPDTMATSIATPLVKQFGTIAGIDTISTTNAQGSTSIAIQFVLNRDIDAAAADVQAAITRTLRQLPIEMTTPPSYRKVNPADAPIVLMALKSDVVPLSQLDAFAQQVISPALSTVDGVAQVLIWGSQKYAVRIQIDPTALAARGIGLDELQLAITATNANTPVGTIQNNAQQLTIQAKTQLADAAQFANVIITTRGGKPVRLGDVAKVIDSVENTQTRSTYDGTPAIVLAVQRQPDANTVEVVDRVRAMIPAFDEQLPAAASLSLLNDRSTSIRQAVEDVQFTLLLTIALVIMVIFVFLRRIAATFIPAVAVPISIIATLAAMYVLNFSIDNISLLGLTLSVGLVVDDAIVMLENIVRHMEQDGLSAYEASLKGAGEIGFTIISISLSLVAVFIPVLLMGGVIGRIFNEFAVVVTVAILASAFVSLTLTPMLCSRLLSGYSEHHKANVLGRWLEKGFDKLLAGYDHGLKFCLRFQPLMLLAFFLTMAGTVWLLQTTPKGFFPQEDIGQLQVSTEARQDISFDAMMKLQAEVAGIFRRSPYVAHVASSVGSNGGSGALNAGRLFVELKPLNERPELQAVLASLRRDLGQVAGINTYMVPVQNLNIGARSSKSQYQLVVQGLDQALMNDWALRLADAMGRDRAAFADVTTDLQNNALQATLTIDRDKANALGIGADILRSTLYSGFGVRQVSTIYTTGDNYNVVVEFNPNEHWTPEHLNAIRVRARNGTLIPLGAIARIERTAGQLTVNQLGQLPAVTISYNLPAGVALGDSVNRIQVIKEQLGLPKSISTTLAGTAKTFQDSLANQGLLIAGAILTIYIVLGILYESFIHPLTILTGLPSAAVGALGALRLFDMDLSVIAIIGLLMLIGIVKKNAIMMIDVALVLRREGAAAQEAIHRACLMRFRPILMTTLAALMGTLPIALGAGASAELRQPLGIAVVGGLMISQVLTLFITPVLFLYMDRLSDGLTRLIFGKQEPEHVAHPAE</sequence>
<feature type="transmembrane region" description="Helical" evidence="1">
    <location>
        <begin position="860"/>
        <end position="878"/>
    </location>
</feature>
<reference evidence="2 3" key="1">
    <citation type="submission" date="2015-10" db="EMBL/GenBank/DDBJ databases">
        <title>Draft genome of Bosea thiooxidans.</title>
        <authorList>
            <person name="Wang X."/>
        </authorList>
    </citation>
    <scope>NUCLEOTIDE SEQUENCE [LARGE SCALE GENOMIC DNA]</scope>
    <source>
        <strain evidence="2 3">CGMCC 9174</strain>
    </source>
</reference>
<evidence type="ECO:0000313" key="3">
    <source>
        <dbReference type="Proteomes" id="UP000051562"/>
    </source>
</evidence>
<feature type="transmembrane region" description="Helical" evidence="1">
    <location>
        <begin position="334"/>
        <end position="353"/>
    </location>
</feature>
<feature type="transmembrane region" description="Helical" evidence="1">
    <location>
        <begin position="959"/>
        <end position="982"/>
    </location>
</feature>
<dbReference type="Proteomes" id="UP000051562">
    <property type="component" value="Unassembled WGS sequence"/>
</dbReference>
<dbReference type="InterPro" id="IPR027463">
    <property type="entry name" value="AcrB_DN_DC_subdom"/>
</dbReference>
<dbReference type="Gene3D" id="3.30.70.1320">
    <property type="entry name" value="Multidrug efflux transporter AcrB pore domain like"/>
    <property type="match status" value="1"/>
</dbReference>
<dbReference type="PRINTS" id="PR00702">
    <property type="entry name" value="ACRIFLAVINRP"/>
</dbReference>
<dbReference type="AlphaFoldDB" id="A0A0Q3KR45"/>
<evidence type="ECO:0000313" key="2">
    <source>
        <dbReference type="EMBL" id="KQK32267.1"/>
    </source>
</evidence>
<gene>
    <name evidence="2" type="ORF">ARD30_00350</name>
</gene>
<accession>A0A0Q3KR45</accession>
<dbReference type="Gene3D" id="3.30.70.1430">
    <property type="entry name" value="Multidrug efflux transporter AcrB pore domain"/>
    <property type="match status" value="2"/>
</dbReference>
<dbReference type="Gene3D" id="3.30.70.1440">
    <property type="entry name" value="Multidrug efflux transporter AcrB pore domain"/>
    <property type="match status" value="1"/>
</dbReference>
<feature type="transmembrane region" description="Helical" evidence="1">
    <location>
        <begin position="911"/>
        <end position="938"/>
    </location>
</feature>
<dbReference type="Gene3D" id="1.20.1640.10">
    <property type="entry name" value="Multidrug efflux transporter AcrB transmembrane domain"/>
    <property type="match status" value="2"/>
</dbReference>
<dbReference type="STRING" id="53254.SAMN05660750_04221"/>
<keyword evidence="3" id="KW-1185">Reference proteome</keyword>
<dbReference type="SUPFAM" id="SSF82714">
    <property type="entry name" value="Multidrug efflux transporter AcrB TolC docking domain, DN and DC subdomains"/>
    <property type="match status" value="2"/>
</dbReference>
<dbReference type="GO" id="GO:0005886">
    <property type="term" value="C:plasma membrane"/>
    <property type="evidence" value="ECO:0007669"/>
    <property type="project" value="TreeGrafter"/>
</dbReference>
<dbReference type="RefSeq" id="WP_055726212.1">
    <property type="nucleotide sequence ID" value="NZ_LMAR01000001.1"/>
</dbReference>
<feature type="transmembrane region" description="Helical" evidence="1">
    <location>
        <begin position="12"/>
        <end position="32"/>
    </location>
</feature>
<feature type="transmembrane region" description="Helical" evidence="1">
    <location>
        <begin position="360"/>
        <end position="381"/>
    </location>
</feature>
<feature type="transmembrane region" description="Helical" evidence="1">
    <location>
        <begin position="988"/>
        <end position="1013"/>
    </location>
</feature>
<dbReference type="SUPFAM" id="SSF82693">
    <property type="entry name" value="Multidrug efflux transporter AcrB pore domain, PN1, PN2, PC1 and PC2 subdomains"/>
    <property type="match status" value="3"/>
</dbReference>
<protein>
    <submittedName>
        <fullName evidence="2">Acriflavine resistance protein B</fullName>
    </submittedName>
</protein>
<dbReference type="PANTHER" id="PTHR32063:SF21">
    <property type="entry name" value="MULTIDRUG RESISTANCE PROTEIN MDTB"/>
    <property type="match status" value="1"/>
</dbReference>